<proteinExistence type="predicted"/>
<organism evidence="1 2">
    <name type="scientific">Setaria viridis</name>
    <name type="common">Green bristlegrass</name>
    <name type="synonym">Setaria italica subsp. viridis</name>
    <dbReference type="NCBI Taxonomy" id="4556"/>
    <lineage>
        <taxon>Eukaryota</taxon>
        <taxon>Viridiplantae</taxon>
        <taxon>Streptophyta</taxon>
        <taxon>Embryophyta</taxon>
        <taxon>Tracheophyta</taxon>
        <taxon>Spermatophyta</taxon>
        <taxon>Magnoliopsida</taxon>
        <taxon>Liliopsida</taxon>
        <taxon>Poales</taxon>
        <taxon>Poaceae</taxon>
        <taxon>PACMAD clade</taxon>
        <taxon>Panicoideae</taxon>
        <taxon>Panicodae</taxon>
        <taxon>Paniceae</taxon>
        <taxon>Cenchrinae</taxon>
        <taxon>Setaria</taxon>
    </lineage>
</organism>
<sequence length="32" mass="3737">MTLVVFVSIVCFMFHSFKFCRFCGTNLSQDND</sequence>
<dbReference type="Proteomes" id="UP000298652">
    <property type="component" value="Chromosome 9"/>
</dbReference>
<evidence type="ECO:0000313" key="2">
    <source>
        <dbReference type="Proteomes" id="UP000298652"/>
    </source>
</evidence>
<keyword evidence="2" id="KW-1185">Reference proteome</keyword>
<dbReference type="Gramene" id="TKV90396">
    <property type="protein sequence ID" value="TKV90396"/>
    <property type="gene ID" value="SEVIR_9G025833v2"/>
</dbReference>
<reference evidence="1" key="1">
    <citation type="submission" date="2019-03" db="EMBL/GenBank/DDBJ databases">
        <title>WGS assembly of Setaria viridis.</title>
        <authorList>
            <person name="Huang P."/>
            <person name="Jenkins J."/>
            <person name="Grimwood J."/>
            <person name="Barry K."/>
            <person name="Healey A."/>
            <person name="Mamidi S."/>
            <person name="Sreedasyam A."/>
            <person name="Shu S."/>
            <person name="Feldman M."/>
            <person name="Wu J."/>
            <person name="Yu Y."/>
            <person name="Chen C."/>
            <person name="Johnson J."/>
            <person name="Rokhsar D."/>
            <person name="Baxter I."/>
            <person name="Schmutz J."/>
            <person name="Brutnell T."/>
            <person name="Kellogg E."/>
        </authorList>
    </citation>
    <scope>NUCLEOTIDE SEQUENCE [LARGE SCALE GENOMIC DNA]</scope>
</reference>
<name>A0A4U6T101_SETVI</name>
<dbReference type="EMBL" id="CM016560">
    <property type="protein sequence ID" value="TKV90396.1"/>
    <property type="molecule type" value="Genomic_DNA"/>
</dbReference>
<dbReference type="AlphaFoldDB" id="A0A4U6T101"/>
<protein>
    <submittedName>
        <fullName evidence="1">Uncharacterized protein</fullName>
    </submittedName>
</protein>
<gene>
    <name evidence="1" type="ORF">SEVIR_9G025833v2</name>
</gene>
<accession>A0A4U6T101</accession>
<evidence type="ECO:0000313" key="1">
    <source>
        <dbReference type="EMBL" id="TKV90396.1"/>
    </source>
</evidence>